<comment type="caution">
    <text evidence="8">The sequence shown here is derived from an EMBL/GenBank/DDBJ whole genome shotgun (WGS) entry which is preliminary data.</text>
</comment>
<dbReference type="EMBL" id="JAULSU010000002">
    <property type="protein sequence ID" value="KAK0627236.1"/>
    <property type="molecule type" value="Genomic_DNA"/>
</dbReference>
<feature type="transmembrane region" description="Helical" evidence="6">
    <location>
        <begin position="355"/>
        <end position="375"/>
    </location>
</feature>
<feature type="compositionally biased region" description="Basic residues" evidence="5">
    <location>
        <begin position="75"/>
        <end position="91"/>
    </location>
</feature>
<feature type="region of interest" description="Disordered" evidence="5">
    <location>
        <begin position="1"/>
        <end position="40"/>
    </location>
</feature>
<feature type="transmembrane region" description="Helical" evidence="6">
    <location>
        <begin position="420"/>
        <end position="443"/>
    </location>
</feature>
<feature type="region of interest" description="Disordered" evidence="5">
    <location>
        <begin position="70"/>
        <end position="133"/>
    </location>
</feature>
<dbReference type="Proteomes" id="UP001175000">
    <property type="component" value="Unassembled WGS sequence"/>
</dbReference>
<feature type="transmembrane region" description="Helical" evidence="6">
    <location>
        <begin position="284"/>
        <end position="306"/>
    </location>
</feature>
<comment type="subcellular location">
    <subcellularLocation>
        <location evidence="1">Membrane</location>
        <topology evidence="1">Multi-pass membrane protein</topology>
    </subcellularLocation>
</comment>
<dbReference type="Gene3D" id="1.20.1720.10">
    <property type="entry name" value="Multidrug resistance protein D"/>
    <property type="match status" value="1"/>
</dbReference>
<keyword evidence="3 6" id="KW-1133">Transmembrane helix</keyword>
<dbReference type="Pfam" id="PF07690">
    <property type="entry name" value="MFS_1"/>
    <property type="match status" value="1"/>
</dbReference>
<feature type="transmembrane region" description="Helical" evidence="6">
    <location>
        <begin position="152"/>
        <end position="172"/>
    </location>
</feature>
<dbReference type="SUPFAM" id="SSF103473">
    <property type="entry name" value="MFS general substrate transporter"/>
    <property type="match status" value="1"/>
</dbReference>
<evidence type="ECO:0000256" key="2">
    <source>
        <dbReference type="ARBA" id="ARBA00022692"/>
    </source>
</evidence>
<evidence type="ECO:0000256" key="3">
    <source>
        <dbReference type="ARBA" id="ARBA00022989"/>
    </source>
</evidence>
<dbReference type="InterPro" id="IPR036259">
    <property type="entry name" value="MFS_trans_sf"/>
</dbReference>
<feature type="domain" description="Major facilitator superfamily (MFS) profile" evidence="7">
    <location>
        <begin position="155"/>
        <end position="642"/>
    </location>
</feature>
<dbReference type="PROSITE" id="PS50850">
    <property type="entry name" value="MFS"/>
    <property type="match status" value="1"/>
</dbReference>
<protein>
    <submittedName>
        <fullName evidence="8">Major facilitator superfamily domain-containing protein</fullName>
    </submittedName>
</protein>
<evidence type="ECO:0000256" key="5">
    <source>
        <dbReference type="SAM" id="MobiDB-lite"/>
    </source>
</evidence>
<accession>A0AA39X4Z1</accession>
<feature type="transmembrane region" description="Helical" evidence="6">
    <location>
        <begin position="618"/>
        <end position="640"/>
    </location>
</feature>
<evidence type="ECO:0000313" key="8">
    <source>
        <dbReference type="EMBL" id="KAK0627236.1"/>
    </source>
</evidence>
<feature type="transmembrane region" description="Helical" evidence="6">
    <location>
        <begin position="312"/>
        <end position="334"/>
    </location>
</feature>
<feature type="transmembrane region" description="Helical" evidence="6">
    <location>
        <begin position="455"/>
        <end position="477"/>
    </location>
</feature>
<reference evidence="8" key="1">
    <citation type="submission" date="2023-06" db="EMBL/GenBank/DDBJ databases">
        <title>Genome-scale phylogeny and comparative genomics of the fungal order Sordariales.</title>
        <authorList>
            <consortium name="Lawrence Berkeley National Laboratory"/>
            <person name="Hensen N."/>
            <person name="Bonometti L."/>
            <person name="Westerberg I."/>
            <person name="Brannstrom I.O."/>
            <person name="Guillou S."/>
            <person name="Cros-Aarteil S."/>
            <person name="Calhoun S."/>
            <person name="Haridas S."/>
            <person name="Kuo A."/>
            <person name="Mondo S."/>
            <person name="Pangilinan J."/>
            <person name="Riley R."/>
            <person name="Labutti K."/>
            <person name="Andreopoulos B."/>
            <person name="Lipzen A."/>
            <person name="Chen C."/>
            <person name="Yanf M."/>
            <person name="Daum C."/>
            <person name="Ng V."/>
            <person name="Clum A."/>
            <person name="Steindorff A."/>
            <person name="Ohm R."/>
            <person name="Martin F."/>
            <person name="Silar P."/>
            <person name="Natvig D."/>
            <person name="Lalanne C."/>
            <person name="Gautier V."/>
            <person name="Ament-Velasquez S.L."/>
            <person name="Kruys A."/>
            <person name="Hutchinson M.I."/>
            <person name="Powell A.J."/>
            <person name="Barry K."/>
            <person name="Miller A.N."/>
            <person name="Grigoriev I.V."/>
            <person name="Debuchy R."/>
            <person name="Gladieux P."/>
            <person name="Thoren M.H."/>
            <person name="Johannesson H."/>
        </authorList>
    </citation>
    <scope>NUCLEOTIDE SEQUENCE</scope>
    <source>
        <strain evidence="8">CBS 606.72</strain>
    </source>
</reference>
<dbReference type="InterPro" id="IPR020846">
    <property type="entry name" value="MFS_dom"/>
</dbReference>
<feature type="compositionally biased region" description="Acidic residues" evidence="5">
    <location>
        <begin position="25"/>
        <end position="40"/>
    </location>
</feature>
<feature type="transmembrane region" description="Helical" evidence="6">
    <location>
        <begin position="219"/>
        <end position="239"/>
    </location>
</feature>
<feature type="transmembrane region" description="Helical" evidence="6">
    <location>
        <begin position="550"/>
        <end position="577"/>
    </location>
</feature>
<evidence type="ECO:0000313" key="9">
    <source>
        <dbReference type="Proteomes" id="UP001175000"/>
    </source>
</evidence>
<keyword evidence="2 6" id="KW-0812">Transmembrane</keyword>
<gene>
    <name evidence="8" type="ORF">B0T14DRAFT_424010</name>
</gene>
<feature type="transmembrane region" description="Helical" evidence="6">
    <location>
        <begin position="192"/>
        <end position="212"/>
    </location>
</feature>
<proteinExistence type="predicted"/>
<sequence length="649" mass="70165">MASPSTNAPLSIPSGRRSRRRDGEAIDDDVVDSDCTSEGEAIDANEFDLMLSRSLPTAVPILEPESFEHSMLRNTLRRTSRNRSHNGRRQSSRGGSVASRRAPRRPSLMKEDPAPSSEETPLLPTSSSATSTVSSYAPLDTPYLSGVSPARFWAIFLSCVMAFFVACFDSTIMASSHPVITSYFGSSNSASWLSTSFLLTSTAFQPLLGGLSDAVGRKVPYLVTLSIFFVATLWCALAGSMTSFILARALCGLGAGGMMALSSIIISDLVPIEIRGPFQSYMNITYGAGAMLGAALGGVMADYLGWRWEFGVQLPLILASVVMAGITIPSDLGLYGKEHQGAWESMKKFDYTGSFLMSTSITFLILGLTLGGNILAWTHPFVLTSLAIFSVFFPLFLYVESHAIKPIMPIHLVGHSPHMNLIFSNHIASFLANATLFNVPLFFQAVLLTTATTSGLRLITCSLVTSMTGTATGFLISRTRRLKFPLVIGSTLVMFGMLSLASMQRGWPTLFYVLCLALPSAGQGFQFPGTFMAILAVADQSSQAVVTSTLILWRSVGSVLGVACSSLVVQNALWYYLEKFVKGPEKDAVIERVRQSVEAIRGLEGAYQEQVVQSYESAIRLTFLCCAVLGVISVCFVVPVRLPRLGERK</sequence>
<dbReference type="PANTHER" id="PTHR23501">
    <property type="entry name" value="MAJOR FACILITATOR SUPERFAMILY"/>
    <property type="match status" value="1"/>
</dbReference>
<organism evidence="8 9">
    <name type="scientific">Immersiella caudata</name>
    <dbReference type="NCBI Taxonomy" id="314043"/>
    <lineage>
        <taxon>Eukaryota</taxon>
        <taxon>Fungi</taxon>
        <taxon>Dikarya</taxon>
        <taxon>Ascomycota</taxon>
        <taxon>Pezizomycotina</taxon>
        <taxon>Sordariomycetes</taxon>
        <taxon>Sordariomycetidae</taxon>
        <taxon>Sordariales</taxon>
        <taxon>Lasiosphaeriaceae</taxon>
        <taxon>Immersiella</taxon>
    </lineage>
</organism>
<name>A0AA39X4Z1_9PEZI</name>
<feature type="transmembrane region" description="Helical" evidence="6">
    <location>
        <begin position="484"/>
        <end position="503"/>
    </location>
</feature>
<dbReference type="GO" id="GO:0015174">
    <property type="term" value="F:basic amino acid transmembrane transporter activity"/>
    <property type="evidence" value="ECO:0007669"/>
    <property type="project" value="TreeGrafter"/>
</dbReference>
<dbReference type="PANTHER" id="PTHR23501:SF67">
    <property type="entry name" value="MFS MULTIDRUG EFFLUX TRANSPORTER (EUROFUNG)"/>
    <property type="match status" value="1"/>
</dbReference>
<evidence type="ECO:0000256" key="6">
    <source>
        <dbReference type="SAM" id="Phobius"/>
    </source>
</evidence>
<dbReference type="PROSITE" id="PS00216">
    <property type="entry name" value="SUGAR_TRANSPORT_1"/>
    <property type="match status" value="1"/>
</dbReference>
<evidence type="ECO:0000256" key="4">
    <source>
        <dbReference type="ARBA" id="ARBA00023136"/>
    </source>
</evidence>
<dbReference type="InterPro" id="IPR011701">
    <property type="entry name" value="MFS"/>
</dbReference>
<dbReference type="InterPro" id="IPR005829">
    <property type="entry name" value="Sugar_transporter_CS"/>
</dbReference>
<feature type="transmembrane region" description="Helical" evidence="6">
    <location>
        <begin position="381"/>
        <end position="399"/>
    </location>
</feature>
<keyword evidence="4 6" id="KW-0472">Membrane</keyword>
<keyword evidence="9" id="KW-1185">Reference proteome</keyword>
<dbReference type="AlphaFoldDB" id="A0AA39X4Z1"/>
<dbReference type="GO" id="GO:0000329">
    <property type="term" value="C:fungal-type vacuole membrane"/>
    <property type="evidence" value="ECO:0007669"/>
    <property type="project" value="TreeGrafter"/>
</dbReference>
<evidence type="ECO:0000256" key="1">
    <source>
        <dbReference type="ARBA" id="ARBA00004141"/>
    </source>
</evidence>
<dbReference type="Gene3D" id="1.20.1250.20">
    <property type="entry name" value="MFS general substrate transporter like domains"/>
    <property type="match status" value="1"/>
</dbReference>
<feature type="transmembrane region" description="Helical" evidence="6">
    <location>
        <begin position="509"/>
        <end position="538"/>
    </location>
</feature>
<evidence type="ECO:0000259" key="7">
    <source>
        <dbReference type="PROSITE" id="PS50850"/>
    </source>
</evidence>
<feature type="transmembrane region" description="Helical" evidence="6">
    <location>
        <begin position="245"/>
        <end position="272"/>
    </location>
</feature>
<dbReference type="CDD" id="cd17502">
    <property type="entry name" value="MFS_Azr1_MDR_like"/>
    <property type="match status" value="1"/>
</dbReference>